<name>A0A1M5RD25_9BRAD</name>
<dbReference type="Pfam" id="PF04072">
    <property type="entry name" value="LCM"/>
    <property type="match status" value="1"/>
</dbReference>
<comment type="function">
    <text evidence="4">Exhibits S-adenosyl-L-methionine-dependent methyltransferase activity.</text>
</comment>
<organism evidence="5 6">
    <name type="scientific">Bradyrhizobium erythrophlei</name>
    <dbReference type="NCBI Taxonomy" id="1437360"/>
    <lineage>
        <taxon>Bacteria</taxon>
        <taxon>Pseudomonadati</taxon>
        <taxon>Pseudomonadota</taxon>
        <taxon>Alphaproteobacteria</taxon>
        <taxon>Hyphomicrobiales</taxon>
        <taxon>Nitrobacteraceae</taxon>
        <taxon>Bradyrhizobium</taxon>
    </lineage>
</organism>
<accession>A0A1M5RD25</accession>
<dbReference type="EMBL" id="LT670818">
    <property type="protein sequence ID" value="SHH23936.1"/>
    <property type="molecule type" value="Genomic_DNA"/>
</dbReference>
<dbReference type="GO" id="GO:0008168">
    <property type="term" value="F:methyltransferase activity"/>
    <property type="evidence" value="ECO:0007669"/>
    <property type="project" value="UniProtKB-UniRule"/>
</dbReference>
<evidence type="ECO:0000256" key="1">
    <source>
        <dbReference type="ARBA" id="ARBA00008138"/>
    </source>
</evidence>
<dbReference type="InterPro" id="IPR011610">
    <property type="entry name" value="SAM_mthyl_Trfase_ML2640-like"/>
</dbReference>
<dbReference type="AlphaFoldDB" id="A0A1M5RD25"/>
<reference evidence="5 6" key="1">
    <citation type="submission" date="2016-11" db="EMBL/GenBank/DDBJ databases">
        <authorList>
            <person name="Jaros S."/>
            <person name="Januszkiewicz K."/>
            <person name="Wedrychowicz H."/>
        </authorList>
    </citation>
    <scope>NUCLEOTIDE SEQUENCE [LARGE SCALE GENOMIC DNA]</scope>
    <source>
        <strain evidence="5 6">GAS242</strain>
    </source>
</reference>
<dbReference type="GO" id="GO:0032259">
    <property type="term" value="P:methylation"/>
    <property type="evidence" value="ECO:0007669"/>
    <property type="project" value="UniProtKB-KW"/>
</dbReference>
<dbReference type="SUPFAM" id="SSF53335">
    <property type="entry name" value="S-adenosyl-L-methionine-dependent methyltransferases"/>
    <property type="match status" value="1"/>
</dbReference>
<dbReference type="InterPro" id="IPR029063">
    <property type="entry name" value="SAM-dependent_MTases_sf"/>
</dbReference>
<keyword evidence="4" id="KW-0949">S-adenosyl-L-methionine</keyword>
<dbReference type="PANTHER" id="PTHR43619">
    <property type="entry name" value="S-ADENOSYL-L-METHIONINE-DEPENDENT METHYLTRANSFERASE YKTD-RELATED"/>
    <property type="match status" value="1"/>
</dbReference>
<evidence type="ECO:0000256" key="3">
    <source>
        <dbReference type="ARBA" id="ARBA00022679"/>
    </source>
</evidence>
<dbReference type="Proteomes" id="UP000190675">
    <property type="component" value="Chromosome I"/>
</dbReference>
<dbReference type="OrthoDB" id="9806164at2"/>
<evidence type="ECO:0000313" key="6">
    <source>
        <dbReference type="Proteomes" id="UP000190675"/>
    </source>
</evidence>
<sequence length="291" mass="31634">MRAGEPSHTARRAAAYRAVHQMLEGGAIFHDPFAIRILDDKTRAGLDDVAADASLRPMRLFIAARSRFSEGSLAACAARGVRQVVVLGAGLDTFSLRNPYAGLGVRVFEVDHPATQDWKRERLKQADLAVPASLTFAPVDFERQSLVDGLAAAGFAADRPAFFQWLGVVPYLTRDAVSLTLDFIAAVPDSEVVFDYAEPFENYPEERRADVMAIAERAAARGEPWLSLFDPAELAEMLHDKGFGTVEDLGMAAIADRFYSDLKESIAIGPGAHMVRAKRTREGASGPRGEA</sequence>
<evidence type="ECO:0000256" key="4">
    <source>
        <dbReference type="RuleBase" id="RU362030"/>
    </source>
</evidence>
<proteinExistence type="inferred from homology"/>
<dbReference type="RefSeq" id="WP_079569415.1">
    <property type="nucleotide sequence ID" value="NZ_LT670818.1"/>
</dbReference>
<dbReference type="PANTHER" id="PTHR43619:SF2">
    <property type="entry name" value="S-ADENOSYL-L-METHIONINE-DEPENDENT METHYLTRANSFERASES SUPERFAMILY PROTEIN"/>
    <property type="match status" value="1"/>
</dbReference>
<gene>
    <name evidence="5" type="ORF">SAMN05444169_6482</name>
</gene>
<keyword evidence="3 5" id="KW-0808">Transferase</keyword>
<protein>
    <recommendedName>
        <fullName evidence="4">S-adenosyl-L-methionine-dependent methyltransferase</fullName>
        <ecNumber evidence="4">2.1.1.-</ecNumber>
    </recommendedName>
</protein>
<evidence type="ECO:0000313" key="5">
    <source>
        <dbReference type="EMBL" id="SHH23936.1"/>
    </source>
</evidence>
<dbReference type="NCBIfam" id="TIGR00027">
    <property type="entry name" value="mthyl_TIGR00027"/>
    <property type="match status" value="1"/>
</dbReference>
<dbReference type="EC" id="2.1.1.-" evidence="4"/>
<comment type="similarity">
    <text evidence="1 4">Belongs to the UPF0677 family.</text>
</comment>
<dbReference type="InterPro" id="IPR007213">
    <property type="entry name" value="Ppm1/Ppm2/Tcmp"/>
</dbReference>
<evidence type="ECO:0000256" key="2">
    <source>
        <dbReference type="ARBA" id="ARBA00022603"/>
    </source>
</evidence>
<keyword evidence="2 4" id="KW-0489">Methyltransferase</keyword>
<dbReference type="Gene3D" id="3.40.50.150">
    <property type="entry name" value="Vaccinia Virus protein VP39"/>
    <property type="match status" value="1"/>
</dbReference>